<keyword evidence="3" id="KW-1185">Reference proteome</keyword>
<proteinExistence type="predicted"/>
<evidence type="ECO:0000256" key="1">
    <source>
        <dbReference type="SAM" id="MobiDB-lite"/>
    </source>
</evidence>
<protein>
    <submittedName>
        <fullName evidence="2">Uncharacterized protein</fullName>
    </submittedName>
</protein>
<gene>
    <name evidence="2" type="ORF">ACFQJ9_02460</name>
</gene>
<dbReference type="RefSeq" id="WP_382267790.1">
    <property type="nucleotide sequence ID" value="NZ_JBHTAR010000004.1"/>
</dbReference>
<dbReference type="Proteomes" id="UP001596447">
    <property type="component" value="Unassembled WGS sequence"/>
</dbReference>
<feature type="region of interest" description="Disordered" evidence="1">
    <location>
        <begin position="149"/>
        <end position="186"/>
    </location>
</feature>
<accession>A0ABD5YZQ6</accession>
<name>A0ABD5YZQ6_9EURY</name>
<organism evidence="2 3">
    <name type="scientific">Halospeciosus flavus</name>
    <dbReference type="NCBI Taxonomy" id="3032283"/>
    <lineage>
        <taxon>Archaea</taxon>
        <taxon>Methanobacteriati</taxon>
        <taxon>Methanobacteriota</taxon>
        <taxon>Stenosarchaea group</taxon>
        <taxon>Halobacteria</taxon>
        <taxon>Halobacteriales</taxon>
        <taxon>Halobacteriaceae</taxon>
        <taxon>Halospeciosus</taxon>
    </lineage>
</organism>
<evidence type="ECO:0000313" key="2">
    <source>
        <dbReference type="EMBL" id="MFC7198340.1"/>
    </source>
</evidence>
<feature type="compositionally biased region" description="Basic and acidic residues" evidence="1">
    <location>
        <begin position="155"/>
        <end position="171"/>
    </location>
</feature>
<evidence type="ECO:0000313" key="3">
    <source>
        <dbReference type="Proteomes" id="UP001596447"/>
    </source>
</evidence>
<reference evidence="2 3" key="1">
    <citation type="journal article" date="2019" name="Int. J. Syst. Evol. Microbiol.">
        <title>The Global Catalogue of Microorganisms (GCM) 10K type strain sequencing project: providing services to taxonomists for standard genome sequencing and annotation.</title>
        <authorList>
            <consortium name="The Broad Institute Genomics Platform"/>
            <consortium name="The Broad Institute Genome Sequencing Center for Infectious Disease"/>
            <person name="Wu L."/>
            <person name="Ma J."/>
        </authorList>
    </citation>
    <scope>NUCLEOTIDE SEQUENCE [LARGE SCALE GENOMIC DNA]</scope>
    <source>
        <strain evidence="2 3">XZGYJ-43</strain>
    </source>
</reference>
<sequence>MVDRSTSLDQFQTDADETDELDYIDANFSSGATGMTSAKAIVRDEKILEKETHVTILEYERALQTNETVNETLVENDSTRSVANLVATTSIREDRAAELQTRERELARTETSLAEALDSLESNPNDSVRARTRVDVQCDRVVRHRVQPAVHRCPRPTDRALHRLRAPRRDALPGGSSRARRRPVAR</sequence>
<dbReference type="AlphaFoldDB" id="A0ABD5YZQ6"/>
<dbReference type="EMBL" id="JBHTAR010000004">
    <property type="protein sequence ID" value="MFC7198340.1"/>
    <property type="molecule type" value="Genomic_DNA"/>
</dbReference>
<comment type="caution">
    <text evidence="2">The sequence shown here is derived from an EMBL/GenBank/DDBJ whole genome shotgun (WGS) entry which is preliminary data.</text>
</comment>